<proteinExistence type="predicted"/>
<keyword evidence="4" id="KW-1185">Reference proteome</keyword>
<feature type="region of interest" description="Disordered" evidence="1">
    <location>
        <begin position="57"/>
        <end position="94"/>
    </location>
</feature>
<dbReference type="PANTHER" id="PTHR47332">
    <property type="entry name" value="SET DOMAIN-CONTAINING PROTEIN 5"/>
    <property type="match status" value="1"/>
</dbReference>
<protein>
    <recommendedName>
        <fullName evidence="2">SET domain-containing protein</fullName>
    </recommendedName>
</protein>
<feature type="region of interest" description="Disordered" evidence="1">
    <location>
        <begin position="112"/>
        <end position="138"/>
    </location>
</feature>
<comment type="caution">
    <text evidence="3">The sequence shown here is derived from an EMBL/GenBank/DDBJ whole genome shotgun (WGS) entry which is preliminary data.</text>
</comment>
<reference evidence="3" key="1">
    <citation type="journal article" date="2023" name="Mol. Phylogenet. Evol.">
        <title>Genome-scale phylogeny and comparative genomics of the fungal order Sordariales.</title>
        <authorList>
            <person name="Hensen N."/>
            <person name="Bonometti L."/>
            <person name="Westerberg I."/>
            <person name="Brannstrom I.O."/>
            <person name="Guillou S."/>
            <person name="Cros-Aarteil S."/>
            <person name="Calhoun S."/>
            <person name="Haridas S."/>
            <person name="Kuo A."/>
            <person name="Mondo S."/>
            <person name="Pangilinan J."/>
            <person name="Riley R."/>
            <person name="LaButti K."/>
            <person name="Andreopoulos B."/>
            <person name="Lipzen A."/>
            <person name="Chen C."/>
            <person name="Yan M."/>
            <person name="Daum C."/>
            <person name="Ng V."/>
            <person name="Clum A."/>
            <person name="Steindorff A."/>
            <person name="Ohm R.A."/>
            <person name="Martin F."/>
            <person name="Silar P."/>
            <person name="Natvig D.O."/>
            <person name="Lalanne C."/>
            <person name="Gautier V."/>
            <person name="Ament-Velasquez S.L."/>
            <person name="Kruys A."/>
            <person name="Hutchinson M.I."/>
            <person name="Powell A.J."/>
            <person name="Barry K."/>
            <person name="Miller A.N."/>
            <person name="Grigoriev I.V."/>
            <person name="Debuchy R."/>
            <person name="Gladieux P."/>
            <person name="Hiltunen Thoren M."/>
            <person name="Johannesson H."/>
        </authorList>
    </citation>
    <scope>NUCLEOTIDE SEQUENCE</scope>
    <source>
        <strain evidence="3">CBS 333.67</strain>
    </source>
</reference>
<gene>
    <name evidence="3" type="ORF">B0T15DRAFT_489391</name>
</gene>
<dbReference type="InterPro" id="IPR046341">
    <property type="entry name" value="SET_dom_sf"/>
</dbReference>
<dbReference type="InterPro" id="IPR053185">
    <property type="entry name" value="SET_domain_protein"/>
</dbReference>
<name>A0AAJ0H2Q0_9PEZI</name>
<feature type="compositionally biased region" description="Acidic residues" evidence="1">
    <location>
        <begin position="78"/>
        <end position="93"/>
    </location>
</feature>
<dbReference type="GeneID" id="87885424"/>
<dbReference type="Gene3D" id="2.170.270.10">
    <property type="entry name" value="SET domain"/>
    <property type="match status" value="1"/>
</dbReference>
<evidence type="ECO:0000313" key="4">
    <source>
        <dbReference type="Proteomes" id="UP001273166"/>
    </source>
</evidence>
<dbReference type="PANTHER" id="PTHR47332:SF4">
    <property type="entry name" value="SET DOMAIN-CONTAINING PROTEIN 5"/>
    <property type="match status" value="1"/>
</dbReference>
<dbReference type="Pfam" id="PF00856">
    <property type="entry name" value="SET"/>
    <property type="match status" value="1"/>
</dbReference>
<dbReference type="AlphaFoldDB" id="A0AAJ0H2Q0"/>
<dbReference type="EMBL" id="JAUDZG010000001">
    <property type="protein sequence ID" value="KAK3310734.1"/>
    <property type="molecule type" value="Genomic_DNA"/>
</dbReference>
<dbReference type="InterPro" id="IPR001214">
    <property type="entry name" value="SET_dom"/>
</dbReference>
<dbReference type="CDD" id="cd20071">
    <property type="entry name" value="SET_SMYD"/>
    <property type="match status" value="1"/>
</dbReference>
<evidence type="ECO:0000313" key="3">
    <source>
        <dbReference type="EMBL" id="KAK3310734.1"/>
    </source>
</evidence>
<reference evidence="3" key="2">
    <citation type="submission" date="2023-06" db="EMBL/GenBank/DDBJ databases">
        <authorList>
            <consortium name="Lawrence Berkeley National Laboratory"/>
            <person name="Mondo S.J."/>
            <person name="Hensen N."/>
            <person name="Bonometti L."/>
            <person name="Westerberg I."/>
            <person name="Brannstrom I.O."/>
            <person name="Guillou S."/>
            <person name="Cros-Aarteil S."/>
            <person name="Calhoun S."/>
            <person name="Haridas S."/>
            <person name="Kuo A."/>
            <person name="Pangilinan J."/>
            <person name="Riley R."/>
            <person name="Labutti K."/>
            <person name="Andreopoulos B."/>
            <person name="Lipzen A."/>
            <person name="Chen C."/>
            <person name="Yanf M."/>
            <person name="Daum C."/>
            <person name="Ng V."/>
            <person name="Clum A."/>
            <person name="Steindorff A."/>
            <person name="Ohm R."/>
            <person name="Martin F."/>
            <person name="Silar P."/>
            <person name="Natvig D."/>
            <person name="Lalanne C."/>
            <person name="Gautier V."/>
            <person name="Ament-Velasquez S.L."/>
            <person name="Kruys A."/>
            <person name="Hutchinson M.I."/>
            <person name="Powell A.J."/>
            <person name="Barry K."/>
            <person name="Miller A.N."/>
            <person name="Grigoriev I.V."/>
            <person name="Debuchy R."/>
            <person name="Gladieux P."/>
            <person name="Thoren M.H."/>
            <person name="Johannesson H."/>
        </authorList>
    </citation>
    <scope>NUCLEOTIDE SEQUENCE</scope>
    <source>
        <strain evidence="3">CBS 333.67</strain>
    </source>
</reference>
<feature type="compositionally biased region" description="Basic and acidic residues" evidence="1">
    <location>
        <begin position="66"/>
        <end position="77"/>
    </location>
</feature>
<dbReference type="SUPFAM" id="SSF82199">
    <property type="entry name" value="SET domain"/>
    <property type="match status" value="1"/>
</dbReference>
<dbReference type="PROSITE" id="PS50280">
    <property type="entry name" value="SET"/>
    <property type="match status" value="1"/>
</dbReference>
<sequence>MSSSGFAKESLNAAAISVETQDSSVLNGICSDGSGQHDVATLALTLTNGNVVTEISSPRIVSSKQESSRQESSKQESLENEPDAADGSNEEPDLIGVSEPIAVSTLECSGLATPPMDVTLGEQDKRGPELEDGNCPSRTLPLLVDKTTKTDFEAFFRIQPSELGGLGAFAVRELKKGETILVERPLLRTTHFRLMVDYHNLSEAAKKTYLGLHGGGGDPFNRVERIKNLNSFVVPGGIAIFEIASRFNHACRLARNVDYKFDDEQGVLSLTISQDVVPAGSELFINYGGSPLDLYWTYGFRCRCGGCTPLTDEDIRRLKEQEYGIFKW</sequence>
<evidence type="ECO:0000256" key="1">
    <source>
        <dbReference type="SAM" id="MobiDB-lite"/>
    </source>
</evidence>
<organism evidence="3 4">
    <name type="scientific">Chaetomium strumarium</name>
    <dbReference type="NCBI Taxonomy" id="1170767"/>
    <lineage>
        <taxon>Eukaryota</taxon>
        <taxon>Fungi</taxon>
        <taxon>Dikarya</taxon>
        <taxon>Ascomycota</taxon>
        <taxon>Pezizomycotina</taxon>
        <taxon>Sordariomycetes</taxon>
        <taxon>Sordariomycetidae</taxon>
        <taxon>Sordariales</taxon>
        <taxon>Chaetomiaceae</taxon>
        <taxon>Chaetomium</taxon>
    </lineage>
</organism>
<feature type="domain" description="SET" evidence="2">
    <location>
        <begin position="154"/>
        <end position="288"/>
    </location>
</feature>
<dbReference type="Proteomes" id="UP001273166">
    <property type="component" value="Unassembled WGS sequence"/>
</dbReference>
<dbReference type="RefSeq" id="XP_062726514.1">
    <property type="nucleotide sequence ID" value="XM_062866595.1"/>
</dbReference>
<evidence type="ECO:0000259" key="2">
    <source>
        <dbReference type="PROSITE" id="PS50280"/>
    </source>
</evidence>
<accession>A0AAJ0H2Q0</accession>